<evidence type="ECO:0000256" key="2">
    <source>
        <dbReference type="SAM" id="SignalP"/>
    </source>
</evidence>
<protein>
    <submittedName>
        <fullName evidence="5">Nose resistant-to-fluoxetine protein N-terminal domain-containing protein</fullName>
    </submittedName>
</protein>
<keyword evidence="1" id="KW-0812">Transmembrane</keyword>
<dbReference type="Proteomes" id="UP000036681">
    <property type="component" value="Unplaced"/>
</dbReference>
<feature type="transmembrane region" description="Helical" evidence="1">
    <location>
        <begin position="503"/>
        <end position="525"/>
    </location>
</feature>
<evidence type="ECO:0000259" key="3">
    <source>
        <dbReference type="SMART" id="SM00703"/>
    </source>
</evidence>
<dbReference type="InterPro" id="IPR052728">
    <property type="entry name" value="O2_lipid_transport_reg"/>
</dbReference>
<feature type="transmembrane region" description="Helical" evidence="1">
    <location>
        <begin position="363"/>
        <end position="383"/>
    </location>
</feature>
<keyword evidence="2" id="KW-0732">Signal</keyword>
<feature type="domain" description="Nose resistant-to-fluoxetine protein N-terminal" evidence="3">
    <location>
        <begin position="95"/>
        <end position="213"/>
    </location>
</feature>
<proteinExistence type="predicted"/>
<dbReference type="PANTHER" id="PTHR11161:SF14">
    <property type="entry name" value="NOSE RESISTANT-TO-FLUOXETINE PROTEIN N-TERMINAL DOMAIN-CONTAINING PROTEIN"/>
    <property type="match status" value="1"/>
</dbReference>
<evidence type="ECO:0000256" key="1">
    <source>
        <dbReference type="SAM" id="Phobius"/>
    </source>
</evidence>
<dbReference type="Pfam" id="PF20146">
    <property type="entry name" value="NRF"/>
    <property type="match status" value="1"/>
</dbReference>
<organism evidence="4 5">
    <name type="scientific">Ascaris lumbricoides</name>
    <name type="common">Giant roundworm</name>
    <dbReference type="NCBI Taxonomy" id="6252"/>
    <lineage>
        <taxon>Eukaryota</taxon>
        <taxon>Metazoa</taxon>
        <taxon>Ecdysozoa</taxon>
        <taxon>Nematoda</taxon>
        <taxon>Chromadorea</taxon>
        <taxon>Rhabditida</taxon>
        <taxon>Spirurina</taxon>
        <taxon>Ascaridomorpha</taxon>
        <taxon>Ascaridoidea</taxon>
        <taxon>Ascarididae</taxon>
        <taxon>Ascaris</taxon>
    </lineage>
</organism>
<evidence type="ECO:0000313" key="4">
    <source>
        <dbReference type="Proteomes" id="UP000036681"/>
    </source>
</evidence>
<dbReference type="SMART" id="SM00703">
    <property type="entry name" value="NRF"/>
    <property type="match status" value="1"/>
</dbReference>
<dbReference type="InterPro" id="IPR006621">
    <property type="entry name" value="Nose-resist-to-fluoxetine_N"/>
</dbReference>
<evidence type="ECO:0000313" key="5">
    <source>
        <dbReference type="WBParaSite" id="ALUE_0001624501-mRNA-1"/>
    </source>
</evidence>
<sequence length="646" mass="74088">MRFQCLVVLLLSGAPICHSCLLCPLRLPPRPRPIDHFQLPSPDRMTTPESATELCEATKRLHVSDECRKGVTKIFCSLADLIDAKSSDCNTAEDKQRCVECSHRNAKIVNENFWIITWLDSLGKMPSAISEGNHHWLGDYEQCMELKKSGLFDGRYCLMQLEVPDSDLDEGCLQTDPLAIDFGICAPEHCSEDEFLGRCVSMRLNGYEALRTKREHDYHSVQGLQVILVAFIVTANCYSYMMPYIENVLFSYDMVHLWLMHPLNNFSMHIDALIAINALFTSLLLRKSLVTTFDVKKLYVKRLLQVLPAFAFLVIFMTLMFERLSSGPMWNHGELIDRCESSWWKNILFISNLFSVEETCVDGGYLLALEAQFFVVLIPLLHLSNRYKSPLIAIAIGGLCASIAYVFYMVYSNSLPPSLILTTEPIPNESMRLYLNTVYTKPWSRAPAFLIGFLFSFLFNKLNKLDEIVAAAIWLLLFASGVFILFALFPYSTQSSSPSFFTAFYAALHRPAWCLIICSIIYLCYRKNGPKVTYLVFIISEPVSLFFFSSLHRPLYATHWSTVTHIYREFGAFLEWRLFTPLAKVTYLVFIISEPVSLFFFSSLHRPLYATHWSTVTHIYRYLPKSTFSASNTFACFFNFIPTRRK</sequence>
<feature type="signal peptide" evidence="2">
    <location>
        <begin position="1"/>
        <end position="19"/>
    </location>
</feature>
<feature type="transmembrane region" description="Helical" evidence="1">
    <location>
        <begin position="471"/>
        <end position="491"/>
    </location>
</feature>
<dbReference type="AlphaFoldDB" id="A0A9J2Q3Z0"/>
<dbReference type="WBParaSite" id="ALUE_0001624501-mRNA-1">
    <property type="protein sequence ID" value="ALUE_0001624501-mRNA-1"/>
    <property type="gene ID" value="ALUE_0001624501"/>
</dbReference>
<accession>A0A9J2Q3Z0</accession>
<keyword evidence="1" id="KW-1133">Transmembrane helix</keyword>
<feature type="transmembrane region" description="Helical" evidence="1">
    <location>
        <begin position="585"/>
        <end position="604"/>
    </location>
</feature>
<feature type="transmembrane region" description="Helical" evidence="1">
    <location>
        <begin position="442"/>
        <end position="459"/>
    </location>
</feature>
<feature type="transmembrane region" description="Helical" evidence="1">
    <location>
        <begin position="390"/>
        <end position="411"/>
    </location>
</feature>
<dbReference type="PANTHER" id="PTHR11161">
    <property type="entry name" value="O-ACYLTRANSFERASE"/>
    <property type="match status" value="1"/>
</dbReference>
<feature type="chain" id="PRO_5039901854" evidence="2">
    <location>
        <begin position="20"/>
        <end position="646"/>
    </location>
</feature>
<keyword evidence="4" id="KW-1185">Reference proteome</keyword>
<name>A0A9J2Q3Z0_ASCLU</name>
<feature type="transmembrane region" description="Helical" evidence="1">
    <location>
        <begin position="532"/>
        <end position="551"/>
    </location>
</feature>
<keyword evidence="1" id="KW-0472">Membrane</keyword>
<feature type="transmembrane region" description="Helical" evidence="1">
    <location>
        <begin position="266"/>
        <end position="285"/>
    </location>
</feature>
<feature type="transmembrane region" description="Helical" evidence="1">
    <location>
        <begin position="306"/>
        <end position="324"/>
    </location>
</feature>
<reference evidence="5" key="1">
    <citation type="submission" date="2023-03" db="UniProtKB">
        <authorList>
            <consortium name="WormBaseParasite"/>
        </authorList>
    </citation>
    <scope>IDENTIFICATION</scope>
</reference>